<accession>A0A4Q2D7Z0</accession>
<dbReference type="Gene3D" id="1.25.40.1040">
    <property type="match status" value="1"/>
</dbReference>
<keyword evidence="2 3" id="KW-0802">TPR repeat</keyword>
<feature type="repeat" description="TPR" evidence="3">
    <location>
        <begin position="375"/>
        <end position="408"/>
    </location>
</feature>
<feature type="compositionally biased region" description="Basic and acidic residues" evidence="4">
    <location>
        <begin position="610"/>
        <end position="622"/>
    </location>
</feature>
<dbReference type="SUPFAM" id="SSF48452">
    <property type="entry name" value="TPR-like"/>
    <property type="match status" value="2"/>
</dbReference>
<protein>
    <submittedName>
        <fullName evidence="5">Uncharacterized protein</fullName>
    </submittedName>
</protein>
<proteinExistence type="predicted"/>
<dbReference type="Gene3D" id="1.25.40.1010">
    <property type="match status" value="1"/>
</dbReference>
<evidence type="ECO:0000256" key="2">
    <source>
        <dbReference type="ARBA" id="ARBA00022803"/>
    </source>
</evidence>
<evidence type="ECO:0000313" key="5">
    <source>
        <dbReference type="EMBL" id="RXW15369.1"/>
    </source>
</evidence>
<dbReference type="PANTHER" id="PTHR22767:SF2">
    <property type="entry name" value="N(ALPHA)-ACETYLTRANSFERASE 15_16, ISOFORM A"/>
    <property type="match status" value="1"/>
</dbReference>
<evidence type="ECO:0000256" key="4">
    <source>
        <dbReference type="SAM" id="MobiDB-lite"/>
    </source>
</evidence>
<dbReference type="PROSITE" id="PS50005">
    <property type="entry name" value="TPR"/>
    <property type="match status" value="2"/>
</dbReference>
<dbReference type="STRING" id="2316362.A0A4Q2D7Z0"/>
<dbReference type="OrthoDB" id="10263032at2759"/>
<name>A0A4Q2D7Z0_9AGAR</name>
<evidence type="ECO:0000256" key="3">
    <source>
        <dbReference type="PROSITE-ProRule" id="PRU00339"/>
    </source>
</evidence>
<keyword evidence="1" id="KW-0677">Repeat</keyword>
<feature type="region of interest" description="Disordered" evidence="4">
    <location>
        <begin position="599"/>
        <end position="630"/>
    </location>
</feature>
<dbReference type="SMART" id="SM00028">
    <property type="entry name" value="TPR"/>
    <property type="match status" value="5"/>
</dbReference>
<dbReference type="GO" id="GO:0031415">
    <property type="term" value="C:NatA complex"/>
    <property type="evidence" value="ECO:0007669"/>
    <property type="project" value="TreeGrafter"/>
</dbReference>
<dbReference type="InterPro" id="IPR021183">
    <property type="entry name" value="NatA_aux_su"/>
</dbReference>
<dbReference type="Pfam" id="PF12569">
    <property type="entry name" value="NatA_aux_su"/>
    <property type="match status" value="1"/>
</dbReference>
<feature type="region of interest" description="Disordered" evidence="4">
    <location>
        <begin position="841"/>
        <end position="874"/>
    </location>
</feature>
<dbReference type="Pfam" id="PF13181">
    <property type="entry name" value="TPR_8"/>
    <property type="match status" value="1"/>
</dbReference>
<keyword evidence="6" id="KW-1185">Reference proteome</keyword>
<feature type="repeat" description="TPR" evidence="3">
    <location>
        <begin position="83"/>
        <end position="116"/>
    </location>
</feature>
<dbReference type="AlphaFoldDB" id="A0A4Q2D7Z0"/>
<organism evidence="5 6">
    <name type="scientific">Candolleomyces aberdarensis</name>
    <dbReference type="NCBI Taxonomy" id="2316362"/>
    <lineage>
        <taxon>Eukaryota</taxon>
        <taxon>Fungi</taxon>
        <taxon>Dikarya</taxon>
        <taxon>Basidiomycota</taxon>
        <taxon>Agaricomycotina</taxon>
        <taxon>Agaricomycetes</taxon>
        <taxon>Agaricomycetidae</taxon>
        <taxon>Agaricales</taxon>
        <taxon>Agaricineae</taxon>
        <taxon>Psathyrellaceae</taxon>
        <taxon>Candolleomyces</taxon>
    </lineage>
</organism>
<reference evidence="5 6" key="1">
    <citation type="submission" date="2019-01" db="EMBL/GenBank/DDBJ databases">
        <title>Draft genome sequence of Psathyrella aberdarensis IHI B618.</title>
        <authorList>
            <person name="Buettner E."/>
            <person name="Kellner H."/>
        </authorList>
    </citation>
    <scope>NUCLEOTIDE SEQUENCE [LARGE SCALE GENOMIC DNA]</scope>
    <source>
        <strain evidence="5 6">IHI B618</strain>
    </source>
</reference>
<comment type="caution">
    <text evidence="5">The sequence shown here is derived from an EMBL/GenBank/DDBJ whole genome shotgun (WGS) entry which is preliminary data.</text>
</comment>
<evidence type="ECO:0000313" key="6">
    <source>
        <dbReference type="Proteomes" id="UP000290288"/>
    </source>
</evidence>
<dbReference type="PIRSF" id="PIRSF000422">
    <property type="entry name" value="N-terminal-AcTrfase-A_aux_su"/>
    <property type="match status" value="1"/>
</dbReference>
<dbReference type="PANTHER" id="PTHR22767">
    <property type="entry name" value="N-TERMINAL ACETYLTRANSFERASE-RELATED"/>
    <property type="match status" value="1"/>
</dbReference>
<evidence type="ECO:0000256" key="1">
    <source>
        <dbReference type="ARBA" id="ARBA00022737"/>
    </source>
</evidence>
<dbReference type="InterPro" id="IPR011990">
    <property type="entry name" value="TPR-like_helical_dom_sf"/>
</dbReference>
<sequence length="874" mass="96876">MSKALASKKALPSKEAGLFRELLNFYETRQLKKGLKTADQILKKFPEHGETICMKGLVLVHMGRREEGIDLVKKGVRLDLTSHIVWHVFGLIQKGEKNYEEALKSYGQALRFDKENLNILRDSANLQTHLRLFDSLVETRYTLLRLRPNLRQHWIALSVAHYLNGNLKEAKQVLENYETTLKNVPAHNVEHSETLLFYIRLLEELGDYSEGLSLLNTNSKSRAIVDQTAISETRARLLSKLQSPEAEEAWHILLERNPDCYGYYQGYFQSKGIDISPSPEALQLVSALTSEFPRAAAPKRLGLTLSTGDEFKAQVEPYIVSALVKGIPSLFSDLKSLYTDTAKRDAIEEIAERLKAKYAEETASPKGEEEPTTYLWTLYLLAQHHSSLGRHKKALEVLEEALEHTPTLPDLLTFKGRVLKRAGDYLGAAKSVNEARLLDGQDRFLNTKTGKYLLRAGMVQEASEKDAESPGADLQDMQSMLYLLEEANAHEKTGKPNLAVKKYMAVKKIFDEVEEDQYDFHGYNLRKFTINAYLDLVKWEDQLRSEPTYVTAALSASKIFVAVHDNPDLVKSLSASRAEKKAAKKKAAKKAAAAKAIEDMKKPIQQQGSNEDKGLEPPPPKDEDPDGLKLLASPDILDQAAKFLQPLATHAADNIETWLGTYDVAIRRGKLLQAVSALDRAKKLDAEHPGVHVRVVDLKLRASKLSEDKAPSEPVKSIFEEALSKLCPPSEVSLETFNSQFLQKHSSEPEAVLAAAKVLSKLEAPLAEVENLVFGLVGSESKLTVKNALAAVQFLREIKSSRLEEFSAACDTRFELSTAFKPESELAAIREGVIVKNPVGAAADLPDSTPTGSGGNLPDSAPRTNLPDSAPGAT</sequence>
<gene>
    <name evidence="5" type="ORF">EST38_g10489</name>
</gene>
<dbReference type="InterPro" id="IPR019734">
    <property type="entry name" value="TPR_rpt"/>
</dbReference>
<dbReference type="EMBL" id="SDEE01000561">
    <property type="protein sequence ID" value="RXW15369.1"/>
    <property type="molecule type" value="Genomic_DNA"/>
</dbReference>
<dbReference type="Proteomes" id="UP000290288">
    <property type="component" value="Unassembled WGS sequence"/>
</dbReference>